<organism evidence="5">
    <name type="scientific">marine metagenome</name>
    <dbReference type="NCBI Taxonomy" id="408172"/>
    <lineage>
        <taxon>unclassified sequences</taxon>
        <taxon>metagenomes</taxon>
        <taxon>ecological metagenomes</taxon>
    </lineage>
</organism>
<proteinExistence type="predicted"/>
<dbReference type="SUPFAM" id="SSF53697">
    <property type="entry name" value="SIS domain"/>
    <property type="match status" value="1"/>
</dbReference>
<dbReference type="PANTHER" id="PTHR11469:SF1">
    <property type="entry name" value="GLUCOSE-6-PHOSPHATE ISOMERASE"/>
    <property type="match status" value="1"/>
</dbReference>
<dbReference type="InterPro" id="IPR001672">
    <property type="entry name" value="G6P_Isomerase"/>
</dbReference>
<sequence length="364" mass="42768">IRNYRNGHLKLLSCLSKNYKYSYDKKLIKKYKKYPNFRIIGMGGSILGAEAIYQFLKHKIKKNFFFLNNLEKKFNLLKKEKDIVNLIISKSGNTLETISNSNIVIKNNKKNIIITENKKNYLNDLANNIKAEVVEHKNYIGGRYSVLSEVGMLPAELMGLKENNFKRLNHLIRNKKFVDQLIRNVSSTLELLKKGKYLSVILNYDHKSENLFKWYQQLISESLGKKSKGIFPIISTMPKDNHSLLQFFLDGPKKNFYTFFSVREKNPNKIIKNNLLESHYYLRNKNLQNITYSHMLATQNIFKIKKIPYRCFEILKRSEETMGEIFCFFILETILLGRALKVNPFDQPSVELIKKETKKILLKN</sequence>
<evidence type="ECO:0000256" key="2">
    <source>
        <dbReference type="ARBA" id="ARBA00023152"/>
    </source>
</evidence>
<dbReference type="InterPro" id="IPR035482">
    <property type="entry name" value="SIS_PGI_2"/>
</dbReference>
<dbReference type="Pfam" id="PF00342">
    <property type="entry name" value="PGI"/>
    <property type="match status" value="1"/>
</dbReference>
<dbReference type="GO" id="GO:0005829">
    <property type="term" value="C:cytosol"/>
    <property type="evidence" value="ECO:0007669"/>
    <property type="project" value="TreeGrafter"/>
</dbReference>
<evidence type="ECO:0000256" key="4">
    <source>
        <dbReference type="SAM" id="Phobius"/>
    </source>
</evidence>
<reference evidence="5" key="1">
    <citation type="submission" date="2018-05" db="EMBL/GenBank/DDBJ databases">
        <authorList>
            <person name="Lanie J.A."/>
            <person name="Ng W.-L."/>
            <person name="Kazmierczak K.M."/>
            <person name="Andrzejewski T.M."/>
            <person name="Davidsen T.M."/>
            <person name="Wayne K.J."/>
            <person name="Tettelin H."/>
            <person name="Glass J.I."/>
            <person name="Rusch D."/>
            <person name="Podicherti R."/>
            <person name="Tsui H.-C.T."/>
            <person name="Winkler M.E."/>
        </authorList>
    </citation>
    <scope>NUCLEOTIDE SEQUENCE</scope>
</reference>
<keyword evidence="1" id="KW-0312">Gluconeogenesis</keyword>
<evidence type="ECO:0000313" key="5">
    <source>
        <dbReference type="EMBL" id="SVC21658.1"/>
    </source>
</evidence>
<keyword evidence="4" id="KW-0472">Membrane</keyword>
<protein>
    <submittedName>
        <fullName evidence="5">Uncharacterized protein</fullName>
    </submittedName>
</protein>
<dbReference type="PROSITE" id="PS51463">
    <property type="entry name" value="P_GLUCOSE_ISOMERASE_3"/>
    <property type="match status" value="1"/>
</dbReference>
<keyword evidence="4" id="KW-0812">Transmembrane</keyword>
<dbReference type="Gene3D" id="3.40.50.10490">
    <property type="entry name" value="Glucose-6-phosphate isomerase like protein, domain 1"/>
    <property type="match status" value="2"/>
</dbReference>
<keyword evidence="4" id="KW-1133">Transmembrane helix</keyword>
<dbReference type="PANTHER" id="PTHR11469">
    <property type="entry name" value="GLUCOSE-6-PHOSPHATE ISOMERASE"/>
    <property type="match status" value="1"/>
</dbReference>
<name>A0A382KBB5_9ZZZZ</name>
<feature type="non-terminal residue" evidence="5">
    <location>
        <position position="1"/>
    </location>
</feature>
<feature type="transmembrane region" description="Helical" evidence="4">
    <location>
        <begin position="36"/>
        <end position="56"/>
    </location>
</feature>
<gene>
    <name evidence="5" type="ORF">METZ01_LOCUS274512</name>
</gene>
<dbReference type="GO" id="GO:0051156">
    <property type="term" value="P:glucose 6-phosphate metabolic process"/>
    <property type="evidence" value="ECO:0007669"/>
    <property type="project" value="TreeGrafter"/>
</dbReference>
<dbReference type="AlphaFoldDB" id="A0A382KBB5"/>
<dbReference type="GO" id="GO:0006096">
    <property type="term" value="P:glycolytic process"/>
    <property type="evidence" value="ECO:0007669"/>
    <property type="project" value="UniProtKB-KW"/>
</dbReference>
<keyword evidence="2" id="KW-0324">Glycolysis</keyword>
<keyword evidence="3" id="KW-0413">Isomerase</keyword>
<dbReference type="EMBL" id="UINC01079553">
    <property type="protein sequence ID" value="SVC21658.1"/>
    <property type="molecule type" value="Genomic_DNA"/>
</dbReference>
<dbReference type="InterPro" id="IPR046348">
    <property type="entry name" value="SIS_dom_sf"/>
</dbReference>
<dbReference type="GO" id="GO:0097367">
    <property type="term" value="F:carbohydrate derivative binding"/>
    <property type="evidence" value="ECO:0007669"/>
    <property type="project" value="InterPro"/>
</dbReference>
<evidence type="ECO:0000256" key="3">
    <source>
        <dbReference type="ARBA" id="ARBA00023235"/>
    </source>
</evidence>
<accession>A0A382KBB5</accession>
<evidence type="ECO:0000256" key="1">
    <source>
        <dbReference type="ARBA" id="ARBA00022432"/>
    </source>
</evidence>
<dbReference type="CDD" id="cd05016">
    <property type="entry name" value="SIS_PGI_2"/>
    <property type="match status" value="1"/>
</dbReference>
<dbReference type="PRINTS" id="PR00662">
    <property type="entry name" value="G6PISOMERASE"/>
</dbReference>
<dbReference type="GO" id="GO:0004347">
    <property type="term" value="F:glucose-6-phosphate isomerase activity"/>
    <property type="evidence" value="ECO:0007669"/>
    <property type="project" value="InterPro"/>
</dbReference>
<dbReference type="GO" id="GO:0006094">
    <property type="term" value="P:gluconeogenesis"/>
    <property type="evidence" value="ECO:0007669"/>
    <property type="project" value="UniProtKB-KW"/>
</dbReference>
<dbReference type="GO" id="GO:0048029">
    <property type="term" value="F:monosaccharide binding"/>
    <property type="evidence" value="ECO:0007669"/>
    <property type="project" value="TreeGrafter"/>
</dbReference>